<evidence type="ECO:0000313" key="5">
    <source>
        <dbReference type="Proteomes" id="UP000284177"/>
    </source>
</evidence>
<accession>A0A419SZI2</accession>
<dbReference type="Proteomes" id="UP000284177">
    <property type="component" value="Unassembled WGS sequence"/>
</dbReference>
<reference evidence="4 5" key="1">
    <citation type="submission" date="2016-08" db="EMBL/GenBank/DDBJ databases">
        <title>Novel Firmicutes and Novel Genomes.</title>
        <authorList>
            <person name="Poppleton D.I."/>
            <person name="Gribaldo S."/>
        </authorList>
    </citation>
    <scope>NUCLEOTIDE SEQUENCE [LARGE SCALE GENOMIC DNA]</scope>
    <source>
        <strain evidence="4 5">CTT3</strain>
    </source>
</reference>
<comment type="caution">
    <text evidence="4">The sequence shown here is derived from an EMBL/GenBank/DDBJ whole genome shotgun (WGS) entry which is preliminary data.</text>
</comment>
<proteinExistence type="predicted"/>
<keyword evidence="5" id="KW-1185">Reference proteome</keyword>
<gene>
    <name evidence="4" type="ORF">BET03_04615</name>
</gene>
<dbReference type="GO" id="GO:0019251">
    <property type="term" value="P:anaerobic cobalamin biosynthetic process"/>
    <property type="evidence" value="ECO:0007669"/>
    <property type="project" value="InterPro"/>
</dbReference>
<dbReference type="OrthoDB" id="9770331at2"/>
<dbReference type="EMBL" id="MCIB01000034">
    <property type="protein sequence ID" value="RKD30625.1"/>
    <property type="molecule type" value="Genomic_DNA"/>
</dbReference>
<dbReference type="GO" id="GO:0016852">
    <property type="term" value="F:sirohydrochlorin cobaltochelatase activity"/>
    <property type="evidence" value="ECO:0007669"/>
    <property type="project" value="InterPro"/>
</dbReference>
<feature type="binding site" evidence="2">
    <location>
        <begin position="202"/>
        <end position="203"/>
    </location>
    <ligand>
        <name>substrate</name>
    </ligand>
</feature>
<keyword evidence="3" id="KW-0479">Metal-binding</keyword>
<feature type="binding site" evidence="2">
    <location>
        <begin position="85"/>
        <end position="92"/>
    </location>
    <ligand>
        <name>substrate</name>
    </ligand>
</feature>
<dbReference type="PANTHER" id="PTHR33542">
    <property type="entry name" value="SIROHYDROCHLORIN FERROCHELATASE, CHLOROPLASTIC"/>
    <property type="match status" value="1"/>
</dbReference>
<evidence type="ECO:0000256" key="1">
    <source>
        <dbReference type="PIRSR" id="PIRSR033579-1"/>
    </source>
</evidence>
<dbReference type="InterPro" id="IPR010388">
    <property type="entry name" value="Anaerobic_Co-chelatase"/>
</dbReference>
<dbReference type="InterPro" id="IPR050963">
    <property type="entry name" value="Sirohydro_Cobaltochel/CbiX"/>
</dbReference>
<protein>
    <submittedName>
        <fullName evidence="4">Sirohydrochlorin cobaltochelatase</fullName>
    </submittedName>
</protein>
<dbReference type="PIRSF" id="PIRSF033579">
    <property type="entry name" value="Anaer_Co_chel"/>
    <property type="match status" value="1"/>
</dbReference>
<evidence type="ECO:0000256" key="3">
    <source>
        <dbReference type="PIRSR" id="PIRSR033579-3"/>
    </source>
</evidence>
<keyword evidence="3" id="KW-0170">Cobalt</keyword>
<dbReference type="GO" id="GO:0046872">
    <property type="term" value="F:metal ion binding"/>
    <property type="evidence" value="ECO:0007669"/>
    <property type="project" value="UniProtKB-KW"/>
</dbReference>
<dbReference type="AlphaFoldDB" id="A0A419SZI2"/>
<organism evidence="4 5">
    <name type="scientific">Thermohalobacter berrensis</name>
    <dbReference type="NCBI Taxonomy" id="99594"/>
    <lineage>
        <taxon>Bacteria</taxon>
        <taxon>Bacillati</taxon>
        <taxon>Bacillota</taxon>
        <taxon>Tissierellia</taxon>
        <taxon>Tissierellales</taxon>
        <taxon>Thermohalobacteraceae</taxon>
        <taxon>Thermohalobacter</taxon>
    </lineage>
</organism>
<feature type="binding site" evidence="3">
    <location>
        <position position="175"/>
    </location>
    <ligand>
        <name>Co(2+)</name>
        <dbReference type="ChEBI" id="CHEBI:48828"/>
    </ligand>
</feature>
<dbReference type="CDD" id="cd03412">
    <property type="entry name" value="CbiK_N"/>
    <property type="match status" value="1"/>
</dbReference>
<feature type="binding site" evidence="2">
    <location>
        <position position="10"/>
    </location>
    <ligand>
        <name>Co(2+)</name>
        <dbReference type="ChEBI" id="CHEBI:48828"/>
    </ligand>
</feature>
<dbReference type="Pfam" id="PF06180">
    <property type="entry name" value="CbiK"/>
    <property type="match status" value="1"/>
</dbReference>
<dbReference type="PANTHER" id="PTHR33542:SF3">
    <property type="entry name" value="SIROHYDROCHLORIN FERROCHELATASE, CHLOROPLASTIC"/>
    <property type="match status" value="1"/>
</dbReference>
<dbReference type="SUPFAM" id="SSF53800">
    <property type="entry name" value="Chelatase"/>
    <property type="match status" value="1"/>
</dbReference>
<feature type="active site" description="Proton acceptor" evidence="1">
    <location>
        <position position="145"/>
    </location>
</feature>
<dbReference type="CDD" id="cd03413">
    <property type="entry name" value="CbiK_C"/>
    <property type="match status" value="1"/>
</dbReference>
<name>A0A419SZI2_9FIRM</name>
<dbReference type="Gene3D" id="3.40.50.1400">
    <property type="match status" value="2"/>
</dbReference>
<evidence type="ECO:0000313" key="4">
    <source>
        <dbReference type="EMBL" id="RKD30625.1"/>
    </source>
</evidence>
<evidence type="ECO:0000256" key="2">
    <source>
        <dbReference type="PIRSR" id="PIRSR033579-2"/>
    </source>
</evidence>
<feature type="binding site" evidence="2">
    <location>
        <position position="207"/>
    </location>
    <ligand>
        <name>Co(2+)</name>
        <dbReference type="ChEBI" id="CHEBI:48828"/>
    </ligand>
</feature>
<dbReference type="RefSeq" id="WP_120170163.1">
    <property type="nucleotide sequence ID" value="NZ_MCIB01000034.1"/>
</dbReference>
<sequence length="258" mass="29306">MKKAILVVSFGTSHKDTMKNCIEAVEVKIDNAFPEYEVRRAFTSGMIIKKLKKRDNINIDSPEDALVKLEEEGFNEVVVQPLHIIPGKEFGKLKDIVNKYKGKFNKLKLGRPVLTYIKDYKRAIDALKSQLPKLHKKSAVILMGHGTYHPANACYSCLQCMLSDEKLNVYVGTVEGYPEIEDIIPKLKDNRIEEVTLMPYMLVSGDHAKNDMAGEDEDSWKNILESEGFKVNVYLHGLGENPKYQDLFVENVKDAINK</sequence>
<feature type="binding site" evidence="3">
    <location>
        <position position="145"/>
    </location>
    <ligand>
        <name>Co(2+)</name>
        <dbReference type="ChEBI" id="CHEBI:48828"/>
    </ligand>
</feature>